<feature type="region of interest" description="Disordered" evidence="1">
    <location>
        <begin position="1"/>
        <end position="38"/>
    </location>
</feature>
<feature type="transmembrane region" description="Helical" evidence="2">
    <location>
        <begin position="165"/>
        <end position="193"/>
    </location>
</feature>
<feature type="compositionally biased region" description="Pro residues" evidence="1">
    <location>
        <begin position="17"/>
        <end position="38"/>
    </location>
</feature>
<keyword evidence="2" id="KW-0812">Transmembrane</keyword>
<organism evidence="3 4">
    <name type="scientific">Agreia pratensis</name>
    <dbReference type="NCBI Taxonomy" id="150121"/>
    <lineage>
        <taxon>Bacteria</taxon>
        <taxon>Bacillati</taxon>
        <taxon>Actinomycetota</taxon>
        <taxon>Actinomycetes</taxon>
        <taxon>Micrococcales</taxon>
        <taxon>Microbacteriaceae</taxon>
        <taxon>Agreia</taxon>
    </lineage>
</organism>
<evidence type="ECO:0000256" key="1">
    <source>
        <dbReference type="SAM" id="MobiDB-lite"/>
    </source>
</evidence>
<evidence type="ECO:0000313" key="3">
    <source>
        <dbReference type="EMBL" id="SMG12015.1"/>
    </source>
</evidence>
<dbReference type="EMBL" id="FXAY01000001">
    <property type="protein sequence ID" value="SMG12015.1"/>
    <property type="molecule type" value="Genomic_DNA"/>
</dbReference>
<proteinExistence type="predicted"/>
<keyword evidence="2" id="KW-0472">Membrane</keyword>
<dbReference type="STRING" id="150121.SAMN06296010_0343"/>
<evidence type="ECO:0000256" key="2">
    <source>
        <dbReference type="SAM" id="Phobius"/>
    </source>
</evidence>
<accession>A0A1X7IBL6</accession>
<protein>
    <recommendedName>
        <fullName evidence="5">Membrane-anchored glycerophosphoryl diester phosphodiesterase (GDPDase), membrane domain</fullName>
    </recommendedName>
</protein>
<dbReference type="AlphaFoldDB" id="A0A1X7IBL6"/>
<evidence type="ECO:0008006" key="5">
    <source>
        <dbReference type="Google" id="ProtNLM"/>
    </source>
</evidence>
<name>A0A1X7IBL6_9MICO</name>
<reference evidence="4" key="1">
    <citation type="submission" date="2017-04" db="EMBL/GenBank/DDBJ databases">
        <authorList>
            <person name="Varghese N."/>
            <person name="Submissions S."/>
        </authorList>
    </citation>
    <scope>NUCLEOTIDE SEQUENCE [LARGE SCALE GENOMIC DNA]</scope>
    <source>
        <strain evidence="4">VKM Ac-2510</strain>
    </source>
</reference>
<sequence length="383" mass="39590">MSDNQNPYGGIPQASFGPPPAGYPQMPPPSPGAWAPPPRPGLLPLRPLSFGTLLGAPFQVLRRNPGATFGSALITQLTSTIVTVFVIGGVGILAFGRIDSALPEDRDAVTAGAWATLILASLIPIALSILSSALLQGVLVVEVARGTLGEKNRMGVLWKAAGRRLWPLVAWFAVLLGLIVIAVGAVVGLAVLIGVVGSAAIGDAAIGIAIGIGVLGALTLIAAGIWLGTKTALVPSIIVLERRGMISSIRRSWGLTNGSFWKTFGVLALISVILSVASQIITTPVSFIGGLVASFLFPTGASADSASSIAVFVAVYAVTLIVTLILGSVTAVVQSSAVAVVYIDLRMRREGLDLDLMRYVEARHAGGWHDVPDPYLVSSQRNG</sequence>
<feature type="transmembrane region" description="Helical" evidence="2">
    <location>
        <begin position="264"/>
        <end position="297"/>
    </location>
</feature>
<feature type="transmembrane region" description="Helical" evidence="2">
    <location>
        <begin position="115"/>
        <end position="144"/>
    </location>
</feature>
<keyword evidence="4" id="KW-1185">Reference proteome</keyword>
<gene>
    <name evidence="3" type="ORF">SAMN06296010_0343</name>
</gene>
<dbReference type="OrthoDB" id="121140at2"/>
<feature type="transmembrane region" description="Helical" evidence="2">
    <location>
        <begin position="309"/>
        <end position="342"/>
    </location>
</feature>
<evidence type="ECO:0000313" key="4">
    <source>
        <dbReference type="Proteomes" id="UP000193244"/>
    </source>
</evidence>
<keyword evidence="2" id="KW-1133">Transmembrane helix</keyword>
<dbReference type="RefSeq" id="WP_139824685.1">
    <property type="nucleotide sequence ID" value="NZ_FXAY01000001.1"/>
</dbReference>
<dbReference type="Proteomes" id="UP000193244">
    <property type="component" value="Unassembled WGS sequence"/>
</dbReference>
<feature type="transmembrane region" description="Helical" evidence="2">
    <location>
        <begin position="73"/>
        <end position="95"/>
    </location>
</feature>